<dbReference type="RefSeq" id="WP_009482715.1">
    <property type="nucleotide sequence ID" value="NZ_BAFE01000061.1"/>
</dbReference>
<feature type="domain" description="Xylose isomerase-like TIM barrel" evidence="2">
    <location>
        <begin position="29"/>
        <end position="285"/>
    </location>
</feature>
<dbReference type="Gene3D" id="3.20.20.150">
    <property type="entry name" value="Divalent-metal-dependent TIM barrel enzymes"/>
    <property type="match status" value="1"/>
</dbReference>
<dbReference type="AlphaFoldDB" id="H5USV9"/>
<dbReference type="SUPFAM" id="SSF51658">
    <property type="entry name" value="Xylose isomerase-like"/>
    <property type="match status" value="1"/>
</dbReference>
<name>H5USV9_9MICO</name>
<evidence type="ECO:0000256" key="1">
    <source>
        <dbReference type="ARBA" id="ARBA00023277"/>
    </source>
</evidence>
<dbReference type="InterPro" id="IPR036237">
    <property type="entry name" value="Xyl_isomerase-like_sf"/>
</dbReference>
<comment type="caution">
    <text evidence="3">The sequence shown here is derived from an EMBL/GenBank/DDBJ whole genome shotgun (WGS) entry which is preliminary data.</text>
</comment>
<dbReference type="InterPro" id="IPR013022">
    <property type="entry name" value="Xyl_isomerase-like_TIM-brl"/>
</dbReference>
<dbReference type="Pfam" id="PF01261">
    <property type="entry name" value="AP_endonuc_2"/>
    <property type="match status" value="1"/>
</dbReference>
<reference evidence="3 4" key="1">
    <citation type="submission" date="2012-02" db="EMBL/GenBank/DDBJ databases">
        <title>Whole genome shotgun sequence of Mobilicoccus pelagius NBRC 104925.</title>
        <authorList>
            <person name="Yoshida Y."/>
            <person name="Hosoyama A."/>
            <person name="Tsuchikane K."/>
            <person name="Katsumata H."/>
            <person name="Yamazaki S."/>
            <person name="Fujita N."/>
        </authorList>
    </citation>
    <scope>NUCLEOTIDE SEQUENCE [LARGE SCALE GENOMIC DNA]</scope>
    <source>
        <strain evidence="3 4">NBRC 104925</strain>
    </source>
</reference>
<keyword evidence="1" id="KW-0119">Carbohydrate metabolism</keyword>
<dbReference type="PANTHER" id="PTHR12110:SF41">
    <property type="entry name" value="INOSOSE DEHYDRATASE"/>
    <property type="match status" value="1"/>
</dbReference>
<evidence type="ECO:0000259" key="2">
    <source>
        <dbReference type="Pfam" id="PF01261"/>
    </source>
</evidence>
<sequence length="290" mass="32550">MKIATAPCNWNNGDIPDFRPYTEAGQMMDEMVEAGYSATEWGPGMPDDPDVVRAEMSKRDLDMVGAFVRLGYRDREAWDEADEAALSVARRVKAAGGDILVAAELGDDRRDAEGGHVDESRGLTDEQWTNLAEGLSHLADLLEPMGMRVVLHNHVGTYVETAAETKRFLDETDPAKVGWCLDVGHLKYGGGDAMDFLPTYGDRVEHVHLKDVDPQVLQRAKDENWSFSKALYEIIFPELGQGLVDIPEIVRWLEKNGYDGWYVLEQDTTHKHPKDAARINREYIESIDLT</sequence>
<dbReference type="PANTHER" id="PTHR12110">
    <property type="entry name" value="HYDROXYPYRUVATE ISOMERASE"/>
    <property type="match status" value="1"/>
</dbReference>
<organism evidence="3 4">
    <name type="scientific">Mobilicoccus pelagius NBRC 104925</name>
    <dbReference type="NCBI Taxonomy" id="1089455"/>
    <lineage>
        <taxon>Bacteria</taxon>
        <taxon>Bacillati</taxon>
        <taxon>Actinomycetota</taxon>
        <taxon>Actinomycetes</taxon>
        <taxon>Micrococcales</taxon>
        <taxon>Dermatophilaceae</taxon>
        <taxon>Mobilicoccus</taxon>
    </lineage>
</organism>
<gene>
    <name evidence="3" type="ORF">MOPEL_083_00220</name>
</gene>
<dbReference type="EMBL" id="BAFE01000061">
    <property type="protein sequence ID" value="GAB48817.1"/>
    <property type="molecule type" value="Genomic_DNA"/>
</dbReference>
<proteinExistence type="predicted"/>
<evidence type="ECO:0000313" key="3">
    <source>
        <dbReference type="EMBL" id="GAB48817.1"/>
    </source>
</evidence>
<dbReference type="InterPro" id="IPR050312">
    <property type="entry name" value="IolE/XylAMocC-like"/>
</dbReference>
<keyword evidence="4" id="KW-1185">Reference proteome</keyword>
<protein>
    <submittedName>
        <fullName evidence="3">Putative inositol catabolism protein</fullName>
    </submittedName>
</protein>
<dbReference type="STRING" id="1089455.MOPEL_083_00220"/>
<evidence type="ECO:0000313" key="4">
    <source>
        <dbReference type="Proteomes" id="UP000004367"/>
    </source>
</evidence>
<accession>H5USV9</accession>
<dbReference type="eggNOG" id="COG1082">
    <property type="taxonomic scope" value="Bacteria"/>
</dbReference>
<dbReference type="OrthoDB" id="104997at2"/>
<dbReference type="Proteomes" id="UP000004367">
    <property type="component" value="Unassembled WGS sequence"/>
</dbReference>